<dbReference type="GO" id="GO:0034464">
    <property type="term" value="C:BBSome"/>
    <property type="evidence" value="ECO:0007669"/>
    <property type="project" value="InterPro"/>
</dbReference>
<keyword evidence="16" id="KW-0966">Cell projection</keyword>
<dbReference type="Gene3D" id="1.10.287.1490">
    <property type="match status" value="1"/>
</dbReference>
<comment type="similarity">
    <text evidence="19">Belongs to the ING family.</text>
</comment>
<dbReference type="InterPro" id="IPR012677">
    <property type="entry name" value="Nucleotide-bd_a/b_plait_sf"/>
</dbReference>
<dbReference type="Gene3D" id="2.130.10.10">
    <property type="entry name" value="YVTN repeat-like/Quinoprotein amine dehydrogenase"/>
    <property type="match status" value="1"/>
</dbReference>
<evidence type="ECO:0000256" key="18">
    <source>
        <dbReference type="PROSITE-ProRule" id="PRU00176"/>
    </source>
</evidence>
<feature type="compositionally biased region" description="Polar residues" evidence="21">
    <location>
        <begin position="189"/>
        <end position="231"/>
    </location>
</feature>
<dbReference type="GO" id="GO:0005634">
    <property type="term" value="C:nucleus"/>
    <property type="evidence" value="ECO:0007669"/>
    <property type="project" value="UniProtKB-SubCell"/>
</dbReference>
<dbReference type="PANTHER" id="PTHR32465:SF0">
    <property type="entry name" value="BARDET-BIEDL SYNDROME 2 PROTEIN"/>
    <property type="match status" value="1"/>
</dbReference>
<keyword evidence="9 19" id="KW-0862">Zinc</keyword>
<dbReference type="Gene3D" id="3.30.70.330">
    <property type="match status" value="1"/>
</dbReference>
<evidence type="ECO:0000256" key="10">
    <source>
        <dbReference type="ARBA" id="ARBA00022884"/>
    </source>
</evidence>
<feature type="transmembrane region" description="Helical" evidence="22">
    <location>
        <begin position="784"/>
        <end position="803"/>
    </location>
</feature>
<dbReference type="Pfam" id="PF23353">
    <property type="entry name" value="BBS2_hp"/>
    <property type="match status" value="1"/>
</dbReference>
<keyword evidence="10 18" id="KW-0694">RNA-binding</keyword>
<comment type="caution">
    <text evidence="26">The sequence shown here is derived from an EMBL/GenBank/DDBJ whole genome shotgun (WGS) entry which is preliminary data.</text>
</comment>
<evidence type="ECO:0000256" key="1">
    <source>
        <dbReference type="ARBA" id="ARBA00004138"/>
    </source>
</evidence>
<feature type="region of interest" description="Disordered" evidence="21">
    <location>
        <begin position="289"/>
        <end position="314"/>
    </location>
</feature>
<dbReference type="GO" id="GO:0003723">
    <property type="term" value="F:RNA binding"/>
    <property type="evidence" value="ECO:0007669"/>
    <property type="project" value="UniProtKB-UniRule"/>
</dbReference>
<feature type="compositionally biased region" description="Basic residues" evidence="21">
    <location>
        <begin position="294"/>
        <end position="308"/>
    </location>
</feature>
<dbReference type="GO" id="GO:0008270">
    <property type="term" value="F:zinc ion binding"/>
    <property type="evidence" value="ECO:0007669"/>
    <property type="project" value="UniProtKB-KW"/>
</dbReference>
<evidence type="ECO:0000256" key="15">
    <source>
        <dbReference type="ARBA" id="ARBA00023212"/>
    </source>
</evidence>
<dbReference type="SUPFAM" id="SSF50978">
    <property type="entry name" value="WD40 repeat-like"/>
    <property type="match status" value="1"/>
</dbReference>
<dbReference type="Pfam" id="PF14782">
    <property type="entry name" value="BBS2_GAE"/>
    <property type="match status" value="1"/>
</dbReference>
<dbReference type="InterPro" id="IPR013083">
    <property type="entry name" value="Znf_RING/FYVE/PHD"/>
</dbReference>
<organism evidence="26 27">
    <name type="scientific">Trichinella papuae</name>
    <dbReference type="NCBI Taxonomy" id="268474"/>
    <lineage>
        <taxon>Eukaryota</taxon>
        <taxon>Metazoa</taxon>
        <taxon>Ecdysozoa</taxon>
        <taxon>Nematoda</taxon>
        <taxon>Enoplea</taxon>
        <taxon>Dorylaimia</taxon>
        <taxon>Trichinellida</taxon>
        <taxon>Trichinellidae</taxon>
        <taxon>Trichinella</taxon>
    </lineage>
</organism>
<keyword evidence="19" id="KW-0539">Nucleus</keyword>
<evidence type="ECO:0000313" key="27">
    <source>
        <dbReference type="Proteomes" id="UP000054843"/>
    </source>
</evidence>
<dbReference type="EMBL" id="JYDO01000025">
    <property type="protein sequence ID" value="KRZ76754.1"/>
    <property type="molecule type" value="Genomic_DNA"/>
</dbReference>
<evidence type="ECO:0000256" key="11">
    <source>
        <dbReference type="ARBA" id="ARBA00022989"/>
    </source>
</evidence>
<dbReference type="InterPro" id="IPR000504">
    <property type="entry name" value="RRM_dom"/>
</dbReference>
<comment type="similarity">
    <text evidence="4">Belongs to the TEX28 family.</text>
</comment>
<evidence type="ECO:0000259" key="23">
    <source>
        <dbReference type="PROSITE" id="PS50016"/>
    </source>
</evidence>
<evidence type="ECO:0000256" key="19">
    <source>
        <dbReference type="RuleBase" id="RU361213"/>
    </source>
</evidence>
<dbReference type="SMART" id="SM00361">
    <property type="entry name" value="RRM_1"/>
    <property type="match status" value="1"/>
</dbReference>
<feature type="region of interest" description="Disordered" evidence="21">
    <location>
        <begin position="167"/>
        <end position="231"/>
    </location>
</feature>
<dbReference type="InterPro" id="IPR015943">
    <property type="entry name" value="WD40/YVTN_repeat-like_dom_sf"/>
</dbReference>
<feature type="domain" description="PHD-type" evidence="23">
    <location>
        <begin position="334"/>
        <end position="383"/>
    </location>
</feature>
<dbReference type="Pfam" id="PF00076">
    <property type="entry name" value="RRM_1"/>
    <property type="match status" value="1"/>
</dbReference>
<dbReference type="Pfam" id="PF23350">
    <property type="entry name" value="BBS2_pf"/>
    <property type="match status" value="1"/>
</dbReference>
<keyword evidence="6 22" id="KW-0812">Transmembrane</keyword>
<sequence>MSSFLKRKFDLQMEHWYDVLEAVSPMPGELRDLLTKSHELEIQLQSVLERNDRVSEAFFEAAHNMTDEERGCHFVRIKQYYKEEEDLAKEKVAVMQSVEDLLERYKLVVDQEYNRLRAAFDEESAGRADRIERSAFIFNFKIFALLLLPLGVKQEMERQNATLERVHVAARNGRRRKRVHPPKIAGESQPASTVNGGDAATTVSKKSGNSESDNQPQSSSQLATSQANSDAPTVLESLVVKTEQRSDVELPEVKPTPPLITTKNESRHGRLRKVSSRVTALLDAEAATISTTRDHHHGGSHGRSKASKKASTVNTEVVNQADANAEAGDIDDQSIYCYCNQPSYGSMVACDSLTCKYEWFHYECVGVTEAPKGDWYCPDCHSCISRLFRMIYKTSMSLLLQMDNQSPAPSHLAEINENRDRLIKKIEDVGVKIKAAMKTKEADVDEFLRVSGRLHDHESDNPQLLRIRVLFNRKNRKTTQLINSLQLTKLCETGSMRRGITETVLTNVGQGLKDVGVNIKESLSEYTGSVINAPKDFTRRLLKSKSGSADNIALSSTADKHKPAIGSIKSGAKEEDNSVFYFPLHSEDVESSSKDDDQSELSSPIQGVSRGFEDPDDLDPFFEEVRALQNAVASLSREIDRLKAQIQQEYNFFHGALHEEKYRYQHLEDQMNDMVELHQAEISNLKEEVQMIEGRLQYQFRDQIQDIQDLIGQMQTKVEFLEKSTKELQQAVGLENLSDSTAGGQAIRALLLFLQILIMLLVTLWNIVVPFIKSRTRLITTTTFVIFIIYLNKNWDTISAWLWTTSSHFRSCVVFPYALQNLQNEIPCYVITVAYFTFEYNAIALLQQSSEHLHLEWHFQYNANIHCNICDELVKSEEPLFLTCGCKLDICGYCLTRSVNQTGCCPGCHANVSITREWDDVFFDDFIEEGEKAKTRSNSTKSRRKLADLRVLQDNLVSVCGLPLEIADPDTLRSDDYFGKYGKIMRILINKKGKMPIAYITFQRSKDAMQAVAEFGKKDFGGQTVKASLGTTKYCAFFLRNSICKNHDCYFMHSRVPDEAAFTKEDLEKGKHFQYQKKLVDDYIKQRAMRSMKLQADKLKNEPPSTFTIGKKNGTAWGKIEREIRNPIFGDYENDENSTVAKNELEKNECSPLARKWQTSEVRKLREKNDDCAELVGNAWNNIRESRLKNLFGERQSNLDAECETEDRTKDFEKQPPVIHIPCQHPFVSIKMANGMFSVSDVTSPSEVAFSSEAEQVAKPVAADVLTEGKRFAFDGKFENKSDSHFSDSFSARNVSDYDKWNGGIYGRLRNLNFDEMTDLNRQATVPPRAAFSIPQNESQSTFKKSVWKGNQKTWKDVLGFACQNDFPPLSVSAKGHSWKENAMVGGTKFDENFFGGASRISDTNSASASQMDWRKNEGQTGSSIYNALFEQENNKCKETFSPNPILNTERGTIIRDNFGGNNVNMSLNYGDNFNEMATTFTQNAQFEEVGVAFTVKLNHKIAPKAVTMGHFDDDQCSLVAVDNVGKVFLHTIEALKNAECIDDSTLPRFRLNQNASAMMNINRMVKIVATGHLKASDTCDAIVIGTATHILVYDVKNNCDLFYKEVSGGLESILIGRFGDFEEELIVCGGSCALQGFNWQGKEIFWSVTGDNVRSLCFCDFDSDGKLELLVGSDDFDIRVFKGDEIVSSISETEAVTNLLSLGSNRFAYALANGTLGVYASSCRLWRIKSKANPTFLCLYDIDGDDEQELVTGWSSGKVDFRKCQNGELVAKDHMSSAIVGMEIFGLSAKEGAYLLCCSSSGEVRGYFASSGKRNLIPFDTVRDTIRNLSIERQNLLVELENYEEKEIAAQSQLSSDNMALRIPTDTQVTQKLEVVVKENTEQPYLQLSLCTNNRTVLRGAIIFAERIFPGESYALLVPKEESCEKLEIPLRLEKDTASDLHIKALVGYSRSSKLYVFDLNQALPKFSMYALCNDTAPCPKNGVEFNIGDRGDLVSFFTFVKHCVTMNENHALCQWMMKNFLIDQANLSRDKFTVRFMNLRISCLIFIKLNDNGKVEICCDDIEVCGSMMQSLASYVDLEFKVTAYFPDIAKKYADLAKKVSKVSAVQDRLSADMSEQISIAKSVLLHGEDSRVLEDWYYPLFFVNAQAQQVASLFCRLFVRDKMKEHYKQLSSLNDTLLSLQNVRLGNSAHLSDLLKRINQIIQNASNLKVGKHRSALIRACRSAIAAGNTASVRKLLDLDG</sequence>
<dbReference type="SUPFAM" id="SSF54928">
    <property type="entry name" value="RNA-binding domain, RBD"/>
    <property type="match status" value="1"/>
</dbReference>
<feature type="coiled-coil region" evidence="20">
    <location>
        <begin position="1827"/>
        <end position="1854"/>
    </location>
</feature>
<keyword evidence="13" id="KW-0969">Cilium</keyword>
<dbReference type="Proteomes" id="UP000054843">
    <property type="component" value="Unassembled WGS sequence"/>
</dbReference>
<name>A0A0V1MY99_9BILA</name>
<comment type="function">
    <text evidence="19">Component of an histone acetyltransferase complex.</text>
</comment>
<dbReference type="GO" id="GO:0016020">
    <property type="term" value="C:membrane"/>
    <property type="evidence" value="ECO:0007669"/>
    <property type="project" value="UniProtKB-SubCell"/>
</dbReference>
<evidence type="ECO:0000256" key="6">
    <source>
        <dbReference type="ARBA" id="ARBA00022692"/>
    </source>
</evidence>
<reference evidence="26 27" key="1">
    <citation type="submission" date="2015-01" db="EMBL/GenBank/DDBJ databases">
        <title>Evolution of Trichinella species and genotypes.</title>
        <authorList>
            <person name="Korhonen P.K."/>
            <person name="Edoardo P."/>
            <person name="Giuseppe L.R."/>
            <person name="Gasser R.B."/>
        </authorList>
    </citation>
    <scope>NUCLEOTIDE SEQUENCE [LARGE SCALE GENOMIC DNA]</scope>
    <source>
        <strain evidence="26">ISS1980</strain>
    </source>
</reference>
<keyword evidence="19" id="KW-0156">Chromatin regulator</keyword>
<dbReference type="InterPro" id="IPR019787">
    <property type="entry name" value="Znf_PHD-finger"/>
</dbReference>
<dbReference type="InterPro" id="IPR055380">
    <property type="entry name" value="BBS2_hp_dom"/>
</dbReference>
<feature type="transmembrane region" description="Helical" evidence="22">
    <location>
        <begin position="750"/>
        <end position="772"/>
    </location>
</feature>
<evidence type="ECO:0000256" key="20">
    <source>
        <dbReference type="SAM" id="Coils"/>
    </source>
</evidence>
<dbReference type="InterPro" id="IPR029429">
    <property type="entry name" value="BBS2_Mid"/>
</dbReference>
<dbReference type="PROSITE" id="PS01359">
    <property type="entry name" value="ZF_PHD_1"/>
    <property type="match status" value="1"/>
</dbReference>
<gene>
    <name evidence="26" type="primary">Bbs2</name>
    <name evidence="26" type="ORF">T10_8140</name>
</gene>
<comment type="subcellular location">
    <subcellularLocation>
        <location evidence="1">Cell projection</location>
        <location evidence="1">Cilium</location>
    </subcellularLocation>
    <subcellularLocation>
        <location evidence="2">Cytoplasm</location>
        <location evidence="2">Cytoskeleton</location>
    </subcellularLocation>
    <subcellularLocation>
        <location evidence="3">Membrane</location>
    </subcellularLocation>
    <subcellularLocation>
        <location evidence="19">Nucleus</location>
    </subcellularLocation>
</comment>
<dbReference type="Pfam" id="PF14781">
    <property type="entry name" value="BBS2_N"/>
    <property type="match status" value="1"/>
</dbReference>
<dbReference type="Gene3D" id="6.10.140.1740">
    <property type="match status" value="1"/>
</dbReference>
<dbReference type="InterPro" id="IPR011011">
    <property type="entry name" value="Znf_FYVE_PHD"/>
</dbReference>
<dbReference type="Pfam" id="PF14783">
    <property type="entry name" value="BBS2_Mid"/>
    <property type="match status" value="1"/>
</dbReference>
<feature type="domain" description="RRM" evidence="25">
    <location>
        <begin position="955"/>
        <end position="1032"/>
    </location>
</feature>
<evidence type="ECO:0000259" key="24">
    <source>
        <dbReference type="PROSITE" id="PS50089"/>
    </source>
</evidence>
<protein>
    <recommendedName>
        <fullName evidence="19">Inhibitor of growth protein</fullName>
    </recommendedName>
</protein>
<evidence type="ECO:0000313" key="26">
    <source>
        <dbReference type="EMBL" id="KRZ76754.1"/>
    </source>
</evidence>
<dbReference type="SMART" id="SM00249">
    <property type="entry name" value="PHD"/>
    <property type="match status" value="1"/>
</dbReference>
<keyword evidence="8 17" id="KW-0863">Zinc-finger</keyword>
<dbReference type="InterPro" id="IPR001841">
    <property type="entry name" value="Znf_RING"/>
</dbReference>
<dbReference type="STRING" id="268474.A0A0V1MY99"/>
<feature type="region of interest" description="Disordered" evidence="21">
    <location>
        <begin position="589"/>
        <end position="613"/>
    </location>
</feature>
<dbReference type="InterPro" id="IPR024610">
    <property type="entry name" value="ING_N_histone-binding"/>
</dbReference>
<dbReference type="InterPro" id="IPR001965">
    <property type="entry name" value="Znf_PHD"/>
</dbReference>
<evidence type="ECO:0000256" key="8">
    <source>
        <dbReference type="ARBA" id="ARBA00022771"/>
    </source>
</evidence>
<feature type="region of interest" description="Disordered" evidence="21">
    <location>
        <begin position="244"/>
        <end position="273"/>
    </location>
</feature>
<dbReference type="PANTHER" id="PTHR32465">
    <property type="entry name" value="BARDET-BIEDL SYNDROME 2 PROTEIN"/>
    <property type="match status" value="1"/>
</dbReference>
<keyword evidence="11 22" id="KW-1133">Transmembrane helix</keyword>
<dbReference type="InterPro" id="IPR029430">
    <property type="entry name" value="BBS2_N"/>
</dbReference>
<evidence type="ECO:0000256" key="3">
    <source>
        <dbReference type="ARBA" id="ARBA00004370"/>
    </source>
</evidence>
<dbReference type="CDD" id="cd16858">
    <property type="entry name" value="ING_ING3_Yng2p"/>
    <property type="match status" value="1"/>
</dbReference>
<dbReference type="InterPro" id="IPR055379">
    <property type="entry name" value="BBS2_pf_dom"/>
</dbReference>
<keyword evidence="27" id="KW-1185">Reference proteome</keyword>
<evidence type="ECO:0000256" key="9">
    <source>
        <dbReference type="ARBA" id="ARBA00022833"/>
    </source>
</evidence>
<keyword evidence="7 19" id="KW-0479">Metal-binding</keyword>
<dbReference type="InterPro" id="IPR029333">
    <property type="entry name" value="BBS2_GAE_dom"/>
</dbReference>
<dbReference type="GO" id="GO:0031514">
    <property type="term" value="C:motile cilium"/>
    <property type="evidence" value="ECO:0007669"/>
    <property type="project" value="TreeGrafter"/>
</dbReference>
<feature type="domain" description="RING-type" evidence="24">
    <location>
        <begin position="867"/>
        <end position="909"/>
    </location>
</feature>
<comment type="domain">
    <text evidence="19">The PHD-type zinc finger mediates the binding to H3K4me3.</text>
</comment>
<dbReference type="GO" id="GO:0043005">
    <property type="term" value="C:neuron projection"/>
    <property type="evidence" value="ECO:0007669"/>
    <property type="project" value="TreeGrafter"/>
</dbReference>
<dbReference type="GO" id="GO:0006325">
    <property type="term" value="P:chromatin organization"/>
    <property type="evidence" value="ECO:0007669"/>
    <property type="project" value="UniProtKB-KW"/>
</dbReference>
<evidence type="ECO:0000256" key="7">
    <source>
        <dbReference type="ARBA" id="ARBA00022723"/>
    </source>
</evidence>
<dbReference type="InterPro" id="IPR034261">
    <property type="entry name" value="CNOT4_RRM"/>
</dbReference>
<keyword evidence="15" id="KW-0206">Cytoskeleton</keyword>
<keyword evidence="5" id="KW-0963">Cytoplasm</keyword>
<dbReference type="SUPFAM" id="SSF57903">
    <property type="entry name" value="FYVE/PHD zinc finger"/>
    <property type="match status" value="1"/>
</dbReference>
<dbReference type="GO" id="GO:1905515">
    <property type="term" value="P:non-motile cilium assembly"/>
    <property type="evidence" value="ECO:0007669"/>
    <property type="project" value="InterPro"/>
</dbReference>
<evidence type="ECO:0000256" key="13">
    <source>
        <dbReference type="ARBA" id="ARBA00023069"/>
    </source>
</evidence>
<evidence type="ECO:0000256" key="2">
    <source>
        <dbReference type="ARBA" id="ARBA00004245"/>
    </source>
</evidence>
<dbReference type="PROSITE" id="PS50102">
    <property type="entry name" value="RRM"/>
    <property type="match status" value="1"/>
</dbReference>
<evidence type="ECO:0000256" key="22">
    <source>
        <dbReference type="SAM" id="Phobius"/>
    </source>
</evidence>
<dbReference type="GO" id="GO:0036064">
    <property type="term" value="C:ciliary basal body"/>
    <property type="evidence" value="ECO:0007669"/>
    <property type="project" value="TreeGrafter"/>
</dbReference>
<evidence type="ECO:0000256" key="12">
    <source>
        <dbReference type="ARBA" id="ARBA00023054"/>
    </source>
</evidence>
<dbReference type="InterPro" id="IPR035979">
    <property type="entry name" value="RBD_domain_sf"/>
</dbReference>
<evidence type="ECO:0000259" key="25">
    <source>
        <dbReference type="PROSITE" id="PS50102"/>
    </source>
</evidence>
<dbReference type="InterPro" id="IPR019786">
    <property type="entry name" value="Zinc_finger_PHD-type_CS"/>
</dbReference>
<evidence type="ECO:0000256" key="16">
    <source>
        <dbReference type="ARBA" id="ARBA00023273"/>
    </source>
</evidence>
<dbReference type="InterPro" id="IPR036322">
    <property type="entry name" value="WD40_repeat_dom_sf"/>
</dbReference>
<feature type="coiled-coil region" evidence="20">
    <location>
        <begin position="625"/>
        <end position="731"/>
    </location>
</feature>
<accession>A0A0V1MY99</accession>
<evidence type="ECO:0000256" key="21">
    <source>
        <dbReference type="SAM" id="MobiDB-lite"/>
    </source>
</evidence>
<keyword evidence="12 20" id="KW-0175">Coiled coil</keyword>
<keyword evidence="14 22" id="KW-0472">Membrane</keyword>
<evidence type="ECO:0000256" key="14">
    <source>
        <dbReference type="ARBA" id="ARBA00023136"/>
    </source>
</evidence>
<proteinExistence type="inferred from homology"/>
<comment type="subunit">
    <text evidence="19">Component of an histone acetyltransferase complex. Interacts with H3K4me3 and to a lesser extent with H3K4me2.</text>
</comment>
<dbReference type="Pfam" id="PF10267">
    <property type="entry name" value="Tmemb_cc2"/>
    <property type="match status" value="1"/>
</dbReference>
<dbReference type="InterPro" id="IPR003954">
    <property type="entry name" value="RRM_euk-type"/>
</dbReference>
<dbReference type="InterPro" id="IPR016616">
    <property type="entry name" value="Bardet-Biedl_syndrome_2_prot"/>
</dbReference>
<dbReference type="InterPro" id="IPR019394">
    <property type="entry name" value="TEX28/TMCC"/>
</dbReference>
<dbReference type="CDD" id="cd12438">
    <property type="entry name" value="RRM_CNOT4"/>
    <property type="match status" value="1"/>
</dbReference>
<feature type="compositionally biased region" description="Basic residues" evidence="21">
    <location>
        <begin position="172"/>
        <end position="181"/>
    </location>
</feature>
<evidence type="ECO:0000256" key="4">
    <source>
        <dbReference type="ARBA" id="ARBA00008108"/>
    </source>
</evidence>
<dbReference type="PROSITE" id="PS50089">
    <property type="entry name" value="ZF_RING_2"/>
    <property type="match status" value="1"/>
</dbReference>
<dbReference type="Pfam" id="PF12998">
    <property type="entry name" value="ING"/>
    <property type="match status" value="1"/>
</dbReference>
<dbReference type="SMART" id="SM00360">
    <property type="entry name" value="RRM"/>
    <property type="match status" value="1"/>
</dbReference>
<dbReference type="OrthoDB" id="2120021at2759"/>
<dbReference type="PROSITE" id="PS50016">
    <property type="entry name" value="ZF_PHD_2"/>
    <property type="match status" value="1"/>
</dbReference>
<dbReference type="SUPFAM" id="SSF57850">
    <property type="entry name" value="RING/U-box"/>
    <property type="match status" value="1"/>
</dbReference>
<dbReference type="CDD" id="cd15505">
    <property type="entry name" value="PHD_ING"/>
    <property type="match status" value="1"/>
</dbReference>
<dbReference type="Gene3D" id="3.30.40.10">
    <property type="entry name" value="Zinc/RING finger domain, C3HC4 (zinc finger)"/>
    <property type="match status" value="1"/>
</dbReference>
<evidence type="ECO:0000256" key="17">
    <source>
        <dbReference type="PROSITE-ProRule" id="PRU00175"/>
    </source>
</evidence>
<evidence type="ECO:0000256" key="5">
    <source>
        <dbReference type="ARBA" id="ARBA00022490"/>
    </source>
</evidence>